<keyword evidence="3" id="KW-1185">Reference proteome</keyword>
<proteinExistence type="predicted"/>
<dbReference type="PANTHER" id="PTHR41786:SF1">
    <property type="entry name" value="6-HYDROXYMETHYLPTERIN DIPHOSPHOKINASE MPTE-LIKE DOMAIN-CONTAINING PROTEIN"/>
    <property type="match status" value="1"/>
</dbReference>
<evidence type="ECO:0000259" key="1">
    <source>
        <dbReference type="Pfam" id="PF01973"/>
    </source>
</evidence>
<dbReference type="Pfam" id="PF01973">
    <property type="entry name" value="MptE-like"/>
    <property type="match status" value="1"/>
</dbReference>
<accession>A0ABZ2Y2T0</accession>
<dbReference type="PANTHER" id="PTHR41786">
    <property type="entry name" value="MOTILITY ACCESSORY FACTOR MAF"/>
    <property type="match status" value="1"/>
</dbReference>
<reference evidence="2 3" key="1">
    <citation type="submission" date="2023-03" db="EMBL/GenBank/DDBJ databases">
        <title>Novel Species.</title>
        <authorList>
            <person name="Ma S."/>
        </authorList>
    </citation>
    <scope>NUCLEOTIDE SEQUENCE [LARGE SCALE GENOMIC DNA]</scope>
    <source>
        <strain evidence="2 3">LIND6LT2</strain>
    </source>
</reference>
<dbReference type="InterPro" id="IPR002826">
    <property type="entry name" value="MptE-like"/>
</dbReference>
<organism evidence="2 3">
    <name type="scientific">Defluviitalea saccharophila</name>
    <dbReference type="NCBI Taxonomy" id="879970"/>
    <lineage>
        <taxon>Bacteria</taxon>
        <taxon>Bacillati</taxon>
        <taxon>Bacillota</taxon>
        <taxon>Clostridia</taxon>
        <taxon>Lachnospirales</taxon>
        <taxon>Defluviitaleaceae</taxon>
        <taxon>Defluviitalea</taxon>
    </lineage>
</organism>
<sequence>MTIQIETSKSGAPTAKLQIGEKEIYLHSKYDPLKEAIRNIGSLEEYGLNTVFILFGLGLGYNLYALSKYAKENIIVIIEPNEELYLYVKELEHVKPILEKATVISLVGNACFNIYEILKQNTSIENYNHFKIYTLSYYDKIYAEFYNQLLGIINKYNLELQIQVNAIEKLSSQISTNLIENIPYIIEGNSITSFKDSFKNCPAIIVSAGPSLEQNIEHLKDIMDKAVIIAGVRTLKPLLERGIIPHFLCNIDPQNVTYELAKDYMDLTIPFISLVHGNHILVEEWRGKKIFITDEKLKKLTEYISGEKQDIIKVGGSVANSSTAIATYMGCNPIILIGQDLAFTNAKHHSDIAAKISEEDHKDSPGDLLVEDIHGNRIPTSSQLYYYLNWFENFIRENSTTIFIDATEGGAKIKGTMIMTLEDAIIKYCNKDINAKDKIGHIIEKKENTVYNNGIEKLKNILKELKVVKKCAKSNLEWTLELKRYYEGKSREKFKNILYQLDKNDQEINKATLTNELLFYYKQFELLQIAQQYEPKIIENDQDSYKRIIEKNESLYKLQYNAAVHFEKILEEFIEENEIKLFTAYITILS</sequence>
<evidence type="ECO:0000313" key="3">
    <source>
        <dbReference type="Proteomes" id="UP001486565"/>
    </source>
</evidence>
<evidence type="ECO:0000313" key="2">
    <source>
        <dbReference type="EMBL" id="WZL68764.1"/>
    </source>
</evidence>
<dbReference type="EMBL" id="CP121687">
    <property type="protein sequence ID" value="WZL68764.1"/>
    <property type="molecule type" value="Genomic_DNA"/>
</dbReference>
<gene>
    <name evidence="2" type="ORF">QBE51_07955</name>
</gene>
<name>A0ABZ2Y2T0_9FIRM</name>
<feature type="domain" description="6-hydroxymethylpterin diphosphokinase MptE-like" evidence="1">
    <location>
        <begin position="177"/>
        <end position="345"/>
    </location>
</feature>
<dbReference type="RefSeq" id="WP_341875769.1">
    <property type="nucleotide sequence ID" value="NZ_CP121687.1"/>
</dbReference>
<protein>
    <submittedName>
        <fullName evidence="2">DUF115 domain-containing protein</fullName>
    </submittedName>
</protein>
<dbReference type="Proteomes" id="UP001486565">
    <property type="component" value="Chromosome"/>
</dbReference>